<organism evidence="25 26">
    <name type="scientific">Ridgeia piscesae</name>
    <name type="common">Tubeworm</name>
    <dbReference type="NCBI Taxonomy" id="27915"/>
    <lineage>
        <taxon>Eukaryota</taxon>
        <taxon>Metazoa</taxon>
        <taxon>Spiralia</taxon>
        <taxon>Lophotrochozoa</taxon>
        <taxon>Annelida</taxon>
        <taxon>Polychaeta</taxon>
        <taxon>Sedentaria</taxon>
        <taxon>Canalipalpata</taxon>
        <taxon>Sabellida</taxon>
        <taxon>Siboglinidae</taxon>
        <taxon>Ridgeia</taxon>
    </lineage>
</organism>
<evidence type="ECO:0000259" key="23">
    <source>
        <dbReference type="Pfam" id="PF16114"/>
    </source>
</evidence>
<evidence type="ECO:0000256" key="6">
    <source>
        <dbReference type="ARBA" id="ARBA00022490"/>
    </source>
</evidence>
<dbReference type="Pfam" id="PF16114">
    <property type="entry name" value="Citrate_bind"/>
    <property type="match status" value="1"/>
</dbReference>
<keyword evidence="11 19" id="KW-0479">Metal-binding</keyword>
<evidence type="ECO:0000259" key="24">
    <source>
        <dbReference type="Pfam" id="PF24948"/>
    </source>
</evidence>
<dbReference type="SUPFAM" id="SSF52210">
    <property type="entry name" value="Succinyl-CoA synthetase domains"/>
    <property type="match status" value="1"/>
</dbReference>
<comment type="function">
    <text evidence="18">Catalyzes the cleavage of citrate into oxaloacetate and acetyl-CoA, the latter serving as common substrate in multiple biochemical reactions in protein, carbohydrate and lipid metabolism.</text>
</comment>
<evidence type="ECO:0000256" key="8">
    <source>
        <dbReference type="ARBA" id="ARBA00022516"/>
    </source>
</evidence>
<keyword evidence="13 19" id="KW-0067">ATP-binding</keyword>
<dbReference type="InterPro" id="IPR016143">
    <property type="entry name" value="Citrate_synth-like_sm_a-sub"/>
</dbReference>
<dbReference type="PROSITE" id="PS00399">
    <property type="entry name" value="SUCCINYL_COA_LIG_2"/>
    <property type="match status" value="1"/>
</dbReference>
<dbReference type="GO" id="GO:0005524">
    <property type="term" value="F:ATP binding"/>
    <property type="evidence" value="ECO:0007669"/>
    <property type="project" value="UniProtKB-UniRule"/>
</dbReference>
<dbReference type="Pfam" id="PF00285">
    <property type="entry name" value="Citrate_synt"/>
    <property type="match status" value="1"/>
</dbReference>
<evidence type="ECO:0000256" key="1">
    <source>
        <dbReference type="ARBA" id="ARBA00001946"/>
    </source>
</evidence>
<dbReference type="InterPro" id="IPR033847">
    <property type="entry name" value="Citrt_syn/SCS-alpha_CS"/>
</dbReference>
<dbReference type="EC" id="2.3.3.8" evidence="19"/>
<dbReference type="FunFam" id="1.10.580.10:FF:000009">
    <property type="entry name" value="ATP-citrate synthase"/>
    <property type="match status" value="1"/>
</dbReference>
<comment type="subcellular location">
    <subcellularLocation>
        <location evidence="2">Cytoplasm</location>
        <location evidence="2">Cytosol</location>
    </subcellularLocation>
</comment>
<dbReference type="InterPro" id="IPR002020">
    <property type="entry name" value="Citrate_synthase"/>
</dbReference>
<evidence type="ECO:0000256" key="11">
    <source>
        <dbReference type="ARBA" id="ARBA00022723"/>
    </source>
</evidence>
<comment type="subunit">
    <text evidence="5 19">Homotetramer.</text>
</comment>
<evidence type="ECO:0000256" key="13">
    <source>
        <dbReference type="ARBA" id="ARBA00022840"/>
    </source>
</evidence>
<dbReference type="PROSITE" id="PS01217">
    <property type="entry name" value="SUCCINYL_COA_LIG_3"/>
    <property type="match status" value="1"/>
</dbReference>
<keyword evidence="9" id="KW-0597">Phosphoprotein</keyword>
<dbReference type="InterPro" id="IPR017866">
    <property type="entry name" value="Succ-CoA_synthase_bsu_CS"/>
</dbReference>
<dbReference type="InterPro" id="IPR016142">
    <property type="entry name" value="Citrate_synth-like_lrg_a-sub"/>
</dbReference>
<gene>
    <name evidence="25" type="ORF">NP493_807g01031</name>
</gene>
<dbReference type="SUPFAM" id="SSF56059">
    <property type="entry name" value="Glutathione synthetase ATP-binding domain-like"/>
    <property type="match status" value="1"/>
</dbReference>
<feature type="domain" description="ATP-citrate synthase/succinyl-CoA ligase C-terminal" evidence="21">
    <location>
        <begin position="661"/>
        <end position="785"/>
    </location>
</feature>
<dbReference type="GO" id="GO:0046872">
    <property type="term" value="F:metal ion binding"/>
    <property type="evidence" value="ECO:0007669"/>
    <property type="project" value="UniProtKB-UniRule"/>
</dbReference>
<dbReference type="CDD" id="cd06100">
    <property type="entry name" value="CCL_ACL-C"/>
    <property type="match status" value="1"/>
</dbReference>
<dbReference type="GO" id="GO:0005829">
    <property type="term" value="C:cytosol"/>
    <property type="evidence" value="ECO:0007669"/>
    <property type="project" value="UniProtKB-SubCell"/>
</dbReference>
<dbReference type="SUPFAM" id="SSF51735">
    <property type="entry name" value="NAD(P)-binding Rossmann-fold domains"/>
    <property type="match status" value="1"/>
</dbReference>
<evidence type="ECO:0000259" key="21">
    <source>
        <dbReference type="Pfam" id="PF00549"/>
    </source>
</evidence>
<dbReference type="PANTHER" id="PTHR23118:SF42">
    <property type="entry name" value="ATP-CITRATE SYNTHASE"/>
    <property type="match status" value="1"/>
</dbReference>
<dbReference type="Proteomes" id="UP001209878">
    <property type="component" value="Unassembled WGS sequence"/>
</dbReference>
<evidence type="ECO:0000259" key="22">
    <source>
        <dbReference type="Pfam" id="PF02629"/>
    </source>
</evidence>
<evidence type="ECO:0000256" key="20">
    <source>
        <dbReference type="PIRSR" id="PIRSR036511-1"/>
    </source>
</evidence>
<dbReference type="GO" id="GO:0006085">
    <property type="term" value="P:acetyl-CoA biosynthetic process"/>
    <property type="evidence" value="ECO:0007669"/>
    <property type="project" value="InterPro"/>
</dbReference>
<dbReference type="Gene3D" id="1.10.580.10">
    <property type="entry name" value="Citrate Synthase, domain 1"/>
    <property type="match status" value="1"/>
</dbReference>
<keyword evidence="26" id="KW-1185">Reference proteome</keyword>
<dbReference type="GO" id="GO:0003878">
    <property type="term" value="F:ATP citrate synthase activity"/>
    <property type="evidence" value="ECO:0007669"/>
    <property type="project" value="UniProtKB-UniRule"/>
</dbReference>
<keyword evidence="14 19" id="KW-0460">Magnesium</keyword>
<keyword evidence="17 19" id="KW-0443">Lipid metabolism</keyword>
<dbReference type="Pfam" id="PF02629">
    <property type="entry name" value="CoA_binding"/>
    <property type="match status" value="1"/>
</dbReference>
<evidence type="ECO:0000256" key="16">
    <source>
        <dbReference type="ARBA" id="ARBA00022990"/>
    </source>
</evidence>
<comment type="similarity">
    <text evidence="3 19">In the C-terminal section; belongs to the succinate/malate CoA ligase alpha subunit family.</text>
</comment>
<comment type="catalytic activity">
    <reaction evidence="19">
        <text>oxaloacetate + acetyl-CoA + ADP + phosphate = citrate + ATP + CoA</text>
        <dbReference type="Rhea" id="RHEA:21160"/>
        <dbReference type="ChEBI" id="CHEBI:16452"/>
        <dbReference type="ChEBI" id="CHEBI:16947"/>
        <dbReference type="ChEBI" id="CHEBI:30616"/>
        <dbReference type="ChEBI" id="CHEBI:43474"/>
        <dbReference type="ChEBI" id="CHEBI:57287"/>
        <dbReference type="ChEBI" id="CHEBI:57288"/>
        <dbReference type="ChEBI" id="CHEBI:456216"/>
        <dbReference type="EC" id="2.3.3.8"/>
    </reaction>
</comment>
<evidence type="ECO:0000256" key="10">
    <source>
        <dbReference type="ARBA" id="ARBA00022679"/>
    </source>
</evidence>
<dbReference type="Gene3D" id="1.10.230.10">
    <property type="entry name" value="Cytochrome P450-Terp, domain 2"/>
    <property type="match status" value="1"/>
</dbReference>
<dbReference type="Pfam" id="PF24948">
    <property type="entry name" value="Citrate_synth_N"/>
    <property type="match status" value="1"/>
</dbReference>
<dbReference type="SUPFAM" id="SSF48256">
    <property type="entry name" value="Citrate synthase"/>
    <property type="match status" value="1"/>
</dbReference>
<dbReference type="PROSITE" id="PS01216">
    <property type="entry name" value="SUCCINYL_COA_LIG_1"/>
    <property type="match status" value="1"/>
</dbReference>
<dbReference type="FunFam" id="3.40.50.261:FF:000003">
    <property type="entry name" value="ATP-citrate synthase subunit"/>
    <property type="match status" value="1"/>
</dbReference>
<dbReference type="InterPro" id="IPR036969">
    <property type="entry name" value="Citrate_synthase_sf"/>
</dbReference>
<evidence type="ECO:0000256" key="4">
    <source>
        <dbReference type="ARBA" id="ARBA00010719"/>
    </source>
</evidence>
<dbReference type="FunFam" id="3.40.50.720:FF:000024">
    <property type="entry name" value="Probable ATP-citrate synthase"/>
    <property type="match status" value="1"/>
</dbReference>
<evidence type="ECO:0000256" key="9">
    <source>
        <dbReference type="ARBA" id="ARBA00022553"/>
    </source>
</evidence>
<dbReference type="Gene3D" id="3.30.470.110">
    <property type="match status" value="1"/>
</dbReference>
<evidence type="ECO:0000256" key="19">
    <source>
        <dbReference type="PIRNR" id="PIRNR036511"/>
    </source>
</evidence>
<dbReference type="InterPro" id="IPR056749">
    <property type="entry name" value="Citrate_synth_N"/>
</dbReference>
<dbReference type="FunFam" id="3.40.50.261:FF:000004">
    <property type="entry name" value="ATP-citrate synthase subunit"/>
    <property type="match status" value="1"/>
</dbReference>
<dbReference type="InterPro" id="IPR036291">
    <property type="entry name" value="NAD(P)-bd_dom_sf"/>
</dbReference>
<accession>A0AAD9KML0</accession>
<keyword evidence="12 19" id="KW-0547">Nucleotide-binding</keyword>
<dbReference type="PIRSF" id="PIRSF036511">
    <property type="entry name" value="ATP_citrt_syn"/>
    <property type="match status" value="1"/>
</dbReference>
<dbReference type="PANTHER" id="PTHR23118">
    <property type="entry name" value="ATP-CITRATE SYNTHASE"/>
    <property type="match status" value="1"/>
</dbReference>
<evidence type="ECO:0000313" key="26">
    <source>
        <dbReference type="Proteomes" id="UP001209878"/>
    </source>
</evidence>
<evidence type="ECO:0000256" key="5">
    <source>
        <dbReference type="ARBA" id="ARBA00011881"/>
    </source>
</evidence>
<dbReference type="EMBL" id="JAODUO010000807">
    <property type="protein sequence ID" value="KAK2174364.1"/>
    <property type="molecule type" value="Genomic_DNA"/>
</dbReference>
<protein>
    <recommendedName>
        <fullName evidence="19">ATP-citrate synthase</fullName>
        <ecNumber evidence="19">2.3.3.8</ecNumber>
    </recommendedName>
    <alternativeName>
        <fullName evidence="19">ATP-citrate (pro-S-)-lyase</fullName>
    </alternativeName>
    <alternativeName>
        <fullName evidence="19">Citrate cleavage enzyme</fullName>
    </alternativeName>
</protein>
<name>A0AAD9KML0_RIDPI</name>
<dbReference type="InterPro" id="IPR003781">
    <property type="entry name" value="CoA-bd"/>
</dbReference>
<dbReference type="FunFam" id="3.30.470.110:FF:000003">
    <property type="entry name" value="ATP-citrate synthase subunit 2"/>
    <property type="match status" value="1"/>
</dbReference>
<feature type="domain" description="ATP-citrate synthase citrate-binding" evidence="23">
    <location>
        <begin position="242"/>
        <end position="418"/>
    </location>
</feature>
<evidence type="ECO:0000256" key="17">
    <source>
        <dbReference type="ARBA" id="ARBA00023098"/>
    </source>
</evidence>
<evidence type="ECO:0000256" key="2">
    <source>
        <dbReference type="ARBA" id="ARBA00004514"/>
    </source>
</evidence>
<reference evidence="25" key="1">
    <citation type="journal article" date="2023" name="Mol. Biol. Evol.">
        <title>Third-Generation Sequencing Reveals the Adaptive Role of the Epigenome in Three Deep-Sea Polychaetes.</title>
        <authorList>
            <person name="Perez M."/>
            <person name="Aroh O."/>
            <person name="Sun Y."/>
            <person name="Lan Y."/>
            <person name="Juniper S.K."/>
            <person name="Young C.R."/>
            <person name="Angers B."/>
            <person name="Qian P.Y."/>
        </authorList>
    </citation>
    <scope>NUCLEOTIDE SEQUENCE</scope>
    <source>
        <strain evidence="25">R07B-5</strain>
    </source>
</reference>
<proteinExistence type="inferred from homology"/>
<keyword evidence="6 19" id="KW-0963">Cytoplasm</keyword>
<dbReference type="Gene3D" id="3.40.50.261">
    <property type="entry name" value="Succinyl-CoA synthetase domains"/>
    <property type="match status" value="2"/>
</dbReference>
<comment type="cofactor">
    <cofactor evidence="1">
        <name>Mg(2+)</name>
        <dbReference type="ChEBI" id="CHEBI:18420"/>
    </cofactor>
</comment>
<dbReference type="FunFam" id="1.10.230.10:FF:000004">
    <property type="entry name" value="ATP-citrate synthase"/>
    <property type="match status" value="1"/>
</dbReference>
<sequence length="1102" mass="119758">MSAKAIREATGKTLLSNGLASGVAVAARFAVVTPDTNWGDLELKQPWLKTEKLVVKPDQLIKRRGKLGLIKVNTDLAGVKAWVNERMNKETQVGAACGKLKNFIIEPFVAHAQNEEFYVCIYSSRNGDTILFHHEGGVDIGDVDAKASKLEVPIDGTPSAAAISSQLLQHVPADTKDTLLTFIQSLYSNFVDLYFTYLEINPLVLTGGKIYVLDLAAKIDQCAEYICKQKWGEIEFPPPFGREAYPAEAYIADLDAKSGASLKLTILNAKGRIWTMVAGGGASVIYADTICDLGGTNELANYGEYSGAPSEQQTYEYAKTVLGLMTKEVHPDGKVLIIGGGIANFTNVAATFKGIVKALQAFQQKLIDGNVSIFVRRGGPNYQEGLRVMRELGQTLGVPIHVFGPETHMTAIVGMALGKKTIPAPAKRQATTANFLLPGGQMMAMAGDAFLNGVRTPDSSAFKTPKLNTGGGEADSVCNGATNGSAAGGKKPLITCNTRTIIWGLQSRAVQGMLDFDYVCSRQTPSVAAMIYPFVGDHKQKFYWGHKEILIPVYKKMEDAMKKHPDADNLVSFASLRSAYESTMEAMTFPQIRSIAIIAEGIPENLTRKLIRNAEEKKISIIGPATVGGIKPGCFKIGNTGGMLDNILSSRLYRPGSVAYVSRSGGMSNELNNIIALNTNGVYEGIAIGGDRYPGTTFMDHIQRYHDDPDVKLIVVLGEVGGTEEYTIIEAIKDGRLTKPIVAWCIGTCARMFTAEVQFGHAGSCANAERETALAKNQALKEAGAHVPQTFDELGELIKQVYDEMVAKGDIIPKEEVAPPTVPMDFNWARELGLIRKPASFMTSICDERGQELLYAGVPITEVFKEDLGIGGVLGLLWFQRRLPPYAAKFIEMCLMVTADHGPAVSGSHNTIVCARAGKDLVSSLASGLLTIGDRFGGALDGAAKMFSEAYDSGTIPMEFVNNMRKQGKLILGIGHRIKSINNPDMRVVILNEYAKSNFPSTPLLDYAYEVEKITTSKKPNLILNVDGFIGVAMVDLLRNSDCFTREEAQEYVEMGALNGLFVLGRSIGFIGHYLDQKRLKQGLYRHPWDDISYVMPEEYGS</sequence>
<keyword evidence="7" id="KW-1017">Isopeptide bond</keyword>
<evidence type="ECO:0000256" key="18">
    <source>
        <dbReference type="ARBA" id="ARBA00093367"/>
    </source>
</evidence>
<evidence type="ECO:0000313" key="25">
    <source>
        <dbReference type="EMBL" id="KAK2174364.1"/>
    </source>
</evidence>
<feature type="active site" description="Tele-phosphohistidine intermediate" evidence="20">
    <location>
        <position position="761"/>
    </location>
</feature>
<dbReference type="GO" id="GO:0006101">
    <property type="term" value="P:citrate metabolic process"/>
    <property type="evidence" value="ECO:0007669"/>
    <property type="project" value="InterPro"/>
</dbReference>
<dbReference type="Gene3D" id="3.40.50.720">
    <property type="entry name" value="NAD(P)-binding Rossmann-like Domain"/>
    <property type="match status" value="1"/>
</dbReference>
<evidence type="ECO:0000256" key="12">
    <source>
        <dbReference type="ARBA" id="ARBA00022741"/>
    </source>
</evidence>
<dbReference type="InterPro" id="IPR016102">
    <property type="entry name" value="Succinyl-CoA_synth-like"/>
</dbReference>
<keyword evidence="8 19" id="KW-0444">Lipid biosynthesis</keyword>
<dbReference type="InterPro" id="IPR017440">
    <property type="entry name" value="Cit_synth/succinyl-CoA_lig_AS"/>
</dbReference>
<dbReference type="GO" id="GO:0006633">
    <property type="term" value="P:fatty acid biosynthetic process"/>
    <property type="evidence" value="ECO:0007669"/>
    <property type="project" value="TreeGrafter"/>
</dbReference>
<evidence type="ECO:0000256" key="7">
    <source>
        <dbReference type="ARBA" id="ARBA00022499"/>
    </source>
</evidence>
<feature type="domain" description="CoA-binding" evidence="22">
    <location>
        <begin position="497"/>
        <end position="601"/>
    </location>
</feature>
<comment type="similarity">
    <text evidence="4 19">In the N-terminal section; belongs to the succinate/malate CoA ligase beta subunit family.</text>
</comment>
<evidence type="ECO:0000256" key="15">
    <source>
        <dbReference type="ARBA" id="ARBA00022843"/>
    </source>
</evidence>
<keyword evidence="16" id="KW-0007">Acetylation</keyword>
<feature type="domain" description="ATP-citrate synthase ATP-grasp" evidence="24">
    <location>
        <begin position="2"/>
        <end position="231"/>
    </location>
</feature>
<evidence type="ECO:0000256" key="3">
    <source>
        <dbReference type="ARBA" id="ARBA00005899"/>
    </source>
</evidence>
<dbReference type="AlphaFoldDB" id="A0AAD9KML0"/>
<keyword evidence="10 19" id="KW-0808">Transferase</keyword>
<comment type="caution">
    <text evidence="25">The sequence shown here is derived from an EMBL/GenBank/DDBJ whole genome shotgun (WGS) entry which is preliminary data.</text>
</comment>
<keyword evidence="15" id="KW-0832">Ubl conjugation</keyword>
<dbReference type="InterPro" id="IPR005811">
    <property type="entry name" value="SUCC_ACL_C"/>
</dbReference>
<evidence type="ECO:0000256" key="14">
    <source>
        <dbReference type="ARBA" id="ARBA00022842"/>
    </source>
</evidence>
<dbReference type="Pfam" id="PF00549">
    <property type="entry name" value="Ligase_CoA"/>
    <property type="match status" value="1"/>
</dbReference>
<dbReference type="InterPro" id="IPR014608">
    <property type="entry name" value="ATP-citrate_synthase"/>
</dbReference>
<dbReference type="InterPro" id="IPR032263">
    <property type="entry name" value="Citrate-bd"/>
</dbReference>